<dbReference type="GO" id="GO:0010181">
    <property type="term" value="F:FMN binding"/>
    <property type="evidence" value="ECO:0007669"/>
    <property type="project" value="InterPro"/>
</dbReference>
<dbReference type="EMBL" id="KN880599">
    <property type="protein sequence ID" value="KIY65229.1"/>
    <property type="molecule type" value="Genomic_DNA"/>
</dbReference>
<evidence type="ECO:0000313" key="3">
    <source>
        <dbReference type="Proteomes" id="UP000054007"/>
    </source>
</evidence>
<dbReference type="OrthoDB" id="276546at2759"/>
<dbReference type="STRING" id="1314674.A0A0D7B4Z4"/>
<dbReference type="PANTHER" id="PTHR22893:SF91">
    <property type="entry name" value="NADPH DEHYDROGENASE 2-RELATED"/>
    <property type="match status" value="1"/>
</dbReference>
<dbReference type="InterPro" id="IPR001155">
    <property type="entry name" value="OxRdtase_FMN_N"/>
</dbReference>
<dbReference type="PANTHER" id="PTHR22893">
    <property type="entry name" value="NADH OXIDOREDUCTASE-RELATED"/>
    <property type="match status" value="1"/>
</dbReference>
<sequence length="363" mass="40116">MSTPKLFQPLRVGQMELAHRVVHAPLTRLRSDDSFAPLPHVKEYYAQRASIPGTFLITEAVSIAPKANGYPNFPEIFSDEQIAAWKDVATAVHAKGSYIFLQITALGRVAVETYVKARDPSFDVVSASAIAISNESTTPREMTEAEVKEFIELYGRAAENAVLNAGFDGVEIHGANGNLIDQFTQDLSNKRTAHYGGSVENRCRFALEVAERVARGIGQDRVGFRISPWNKGQGLGMPDPKPTYAYLVTELKTRLPNLAYLHAVEARVDQGGVDQEVPEDRTLDFVRDAWAPKTLVVAGGYKRENGIEAAEKGSLVAYGRWFISNPDLPKRLEQNIPLTKYDRATFYLPGETSGMGYTDYPFA</sequence>
<dbReference type="Pfam" id="PF00724">
    <property type="entry name" value="Oxidored_FMN"/>
    <property type="match status" value="1"/>
</dbReference>
<dbReference type="GO" id="GO:0003959">
    <property type="term" value="F:NADPH dehydrogenase activity"/>
    <property type="evidence" value="ECO:0007669"/>
    <property type="project" value="TreeGrafter"/>
</dbReference>
<dbReference type="AlphaFoldDB" id="A0A0D7B4Z4"/>
<dbReference type="SUPFAM" id="SSF51395">
    <property type="entry name" value="FMN-linked oxidoreductases"/>
    <property type="match status" value="1"/>
</dbReference>
<reference evidence="2 3" key="1">
    <citation type="journal article" date="2015" name="Fungal Genet. Biol.">
        <title>Evolution of novel wood decay mechanisms in Agaricales revealed by the genome sequences of Fistulina hepatica and Cylindrobasidium torrendii.</title>
        <authorList>
            <person name="Floudas D."/>
            <person name="Held B.W."/>
            <person name="Riley R."/>
            <person name="Nagy L.G."/>
            <person name="Koehler G."/>
            <person name="Ransdell A.S."/>
            <person name="Younus H."/>
            <person name="Chow J."/>
            <person name="Chiniquy J."/>
            <person name="Lipzen A."/>
            <person name="Tritt A."/>
            <person name="Sun H."/>
            <person name="Haridas S."/>
            <person name="LaButti K."/>
            <person name="Ohm R.A."/>
            <person name="Kues U."/>
            <person name="Blanchette R.A."/>
            <person name="Grigoriev I.V."/>
            <person name="Minto R.E."/>
            <person name="Hibbett D.S."/>
        </authorList>
    </citation>
    <scope>NUCLEOTIDE SEQUENCE [LARGE SCALE GENOMIC DNA]</scope>
    <source>
        <strain evidence="2 3">FP15055 ss-10</strain>
    </source>
</reference>
<evidence type="ECO:0000259" key="1">
    <source>
        <dbReference type="Pfam" id="PF00724"/>
    </source>
</evidence>
<dbReference type="InterPro" id="IPR045247">
    <property type="entry name" value="Oye-like"/>
</dbReference>
<evidence type="ECO:0000313" key="2">
    <source>
        <dbReference type="EMBL" id="KIY65229.1"/>
    </source>
</evidence>
<feature type="domain" description="NADH:flavin oxidoreductase/NADH oxidase N-terminal" evidence="1">
    <location>
        <begin position="5"/>
        <end position="338"/>
    </location>
</feature>
<protein>
    <submittedName>
        <fullName evidence="2">FMN-linked oxidoreductase</fullName>
    </submittedName>
</protein>
<organism evidence="2 3">
    <name type="scientific">Cylindrobasidium torrendii FP15055 ss-10</name>
    <dbReference type="NCBI Taxonomy" id="1314674"/>
    <lineage>
        <taxon>Eukaryota</taxon>
        <taxon>Fungi</taxon>
        <taxon>Dikarya</taxon>
        <taxon>Basidiomycota</taxon>
        <taxon>Agaricomycotina</taxon>
        <taxon>Agaricomycetes</taxon>
        <taxon>Agaricomycetidae</taxon>
        <taxon>Agaricales</taxon>
        <taxon>Marasmiineae</taxon>
        <taxon>Physalacriaceae</taxon>
        <taxon>Cylindrobasidium</taxon>
    </lineage>
</organism>
<keyword evidence="3" id="KW-1185">Reference proteome</keyword>
<dbReference type="Gene3D" id="3.20.20.70">
    <property type="entry name" value="Aldolase class I"/>
    <property type="match status" value="1"/>
</dbReference>
<gene>
    <name evidence="2" type="ORF">CYLTODRAFT_357128</name>
</gene>
<accession>A0A0D7B4Z4</accession>
<dbReference type="Proteomes" id="UP000054007">
    <property type="component" value="Unassembled WGS sequence"/>
</dbReference>
<name>A0A0D7B4Z4_9AGAR</name>
<dbReference type="CDD" id="cd02933">
    <property type="entry name" value="OYE_like_FMN"/>
    <property type="match status" value="1"/>
</dbReference>
<dbReference type="InterPro" id="IPR013785">
    <property type="entry name" value="Aldolase_TIM"/>
</dbReference>
<proteinExistence type="predicted"/>